<dbReference type="Pfam" id="PF03476">
    <property type="entry name" value="MOSC_N"/>
    <property type="match status" value="1"/>
</dbReference>
<name>A0A2T0X3J7_9RHOB</name>
<dbReference type="Pfam" id="PF03473">
    <property type="entry name" value="MOSC"/>
    <property type="match status" value="1"/>
</dbReference>
<comment type="caution">
    <text evidence="2">The sequence shown here is derived from an EMBL/GenBank/DDBJ whole genome shotgun (WGS) entry which is preliminary data.</text>
</comment>
<accession>A0A2T0X3J7</accession>
<protein>
    <recommendedName>
        <fullName evidence="1">MOSC domain-containing protein</fullName>
    </recommendedName>
</protein>
<dbReference type="GO" id="GO:0003824">
    <property type="term" value="F:catalytic activity"/>
    <property type="evidence" value="ECO:0007669"/>
    <property type="project" value="InterPro"/>
</dbReference>
<evidence type="ECO:0000313" key="2">
    <source>
        <dbReference type="EMBL" id="PRY93523.1"/>
    </source>
</evidence>
<sequence length="245" mass="26566">MRVAALWRHPIKGHGAEALNRVRLEGGRTMPWDRHWAVADEGARIKGAGWAACRNFGRGAKSPALMAIGAEWDEEARRMTLRHPDRPDLRFDPDAEGERLIEWARPLYAEGRPGPAALIRAEGQGMTDASMPTVSVHSTASLAALSEAAGRALDPRRFRGNLWVDGAAAFGEDAWIGRRFRVGGAVLEGVEPILRCRATEADPATGRRDADTMGAMRRLRGEAAFGIHARVIHGGEVAMNDPVAA</sequence>
<dbReference type="InterPro" id="IPR005302">
    <property type="entry name" value="MoCF_Sase_C"/>
</dbReference>
<dbReference type="Gene3D" id="2.40.33.20">
    <property type="entry name" value="PK beta-barrel domain-like"/>
    <property type="match status" value="1"/>
</dbReference>
<dbReference type="InterPro" id="IPR005303">
    <property type="entry name" value="MOCOS_middle"/>
</dbReference>
<dbReference type="GO" id="GO:0030151">
    <property type="term" value="F:molybdenum ion binding"/>
    <property type="evidence" value="ECO:0007669"/>
    <property type="project" value="InterPro"/>
</dbReference>
<dbReference type="PROSITE" id="PS51340">
    <property type="entry name" value="MOSC"/>
    <property type="match status" value="1"/>
</dbReference>
<keyword evidence="3" id="KW-1185">Reference proteome</keyword>
<dbReference type="Proteomes" id="UP000238801">
    <property type="component" value="Unassembled WGS sequence"/>
</dbReference>
<dbReference type="SUPFAM" id="SSF50800">
    <property type="entry name" value="PK beta-barrel domain-like"/>
    <property type="match status" value="1"/>
</dbReference>
<feature type="domain" description="MOSC" evidence="1">
    <location>
        <begin position="99"/>
        <end position="245"/>
    </location>
</feature>
<evidence type="ECO:0000313" key="3">
    <source>
        <dbReference type="Proteomes" id="UP000238801"/>
    </source>
</evidence>
<reference evidence="2 3" key="1">
    <citation type="submission" date="2018-03" db="EMBL/GenBank/DDBJ databases">
        <title>Genomic Encyclopedia of Archaeal and Bacterial Type Strains, Phase II (KMG-II): from individual species to whole genera.</title>
        <authorList>
            <person name="Goeker M."/>
        </authorList>
    </citation>
    <scope>NUCLEOTIDE SEQUENCE [LARGE SCALE GENOMIC DNA]</scope>
    <source>
        <strain evidence="2 3">DSM 29318</strain>
    </source>
</reference>
<dbReference type="GO" id="GO:0030170">
    <property type="term" value="F:pyridoxal phosphate binding"/>
    <property type="evidence" value="ECO:0007669"/>
    <property type="project" value="InterPro"/>
</dbReference>
<proteinExistence type="predicted"/>
<dbReference type="RefSeq" id="WP_106161110.1">
    <property type="nucleotide sequence ID" value="NZ_PVTT01000002.1"/>
</dbReference>
<dbReference type="AlphaFoldDB" id="A0A2T0X3J7"/>
<dbReference type="InterPro" id="IPR011037">
    <property type="entry name" value="Pyrv_Knase-like_insert_dom_sf"/>
</dbReference>
<evidence type="ECO:0000259" key="1">
    <source>
        <dbReference type="PROSITE" id="PS51340"/>
    </source>
</evidence>
<dbReference type="OrthoDB" id="581532at2"/>
<organism evidence="2 3">
    <name type="scientific">Hasllibacter halocynthiae</name>
    <dbReference type="NCBI Taxonomy" id="595589"/>
    <lineage>
        <taxon>Bacteria</taxon>
        <taxon>Pseudomonadati</taxon>
        <taxon>Pseudomonadota</taxon>
        <taxon>Alphaproteobacteria</taxon>
        <taxon>Rhodobacterales</taxon>
        <taxon>Roseobacteraceae</taxon>
        <taxon>Hasllibacter</taxon>
    </lineage>
</organism>
<dbReference type="EMBL" id="PVTT01000002">
    <property type="protein sequence ID" value="PRY93523.1"/>
    <property type="molecule type" value="Genomic_DNA"/>
</dbReference>
<gene>
    <name evidence="2" type="ORF">BCF33_2394</name>
</gene>